<accession>A0A6I4W8F4</accession>
<proteinExistence type="predicted"/>
<dbReference type="RefSeq" id="WP_161101234.1">
    <property type="nucleotide sequence ID" value="NZ_JBHLYI010000002.1"/>
</dbReference>
<dbReference type="Gene3D" id="3.30.530.20">
    <property type="match status" value="2"/>
</dbReference>
<sequence length="312" mass="34488">MTVREVEHEITVLAPPAEVYRFIAEVENWPLIFPPTVHVEYAERGERTERIQIWATVNGSARNWTSRRELDPGALRIRFRAEVPAPPVAAMGGTWLLEPAGDGACRVRLLHDYRAVDDDPDNLAWIDAAVDRNSKSELGALKANVELATGAAELLLDFTDELRIDGRAKDVYDFIDQAGEWRDRLPHVKSVDLEEVSPGLQILAMETITKDGGSHTTKSVRVCFPDSSIVYKQIETPALMTLHTGRWTFTEDGDGTLATSRHTVVINPDNIERILGPDATVADAKDFVRAALGGNSLATLGHAKRYAEALRS</sequence>
<dbReference type="InterPro" id="IPR023393">
    <property type="entry name" value="START-like_dom_sf"/>
</dbReference>
<keyword evidence="2" id="KW-1185">Reference proteome</keyword>
<gene>
    <name evidence="1" type="ORF">GQ466_03130</name>
</gene>
<evidence type="ECO:0000313" key="1">
    <source>
        <dbReference type="EMBL" id="MXQ63022.1"/>
    </source>
</evidence>
<comment type="caution">
    <text evidence="1">The sequence shown here is derived from an EMBL/GenBank/DDBJ whole genome shotgun (WGS) entry which is preliminary data.</text>
</comment>
<evidence type="ECO:0000313" key="2">
    <source>
        <dbReference type="Proteomes" id="UP000431901"/>
    </source>
</evidence>
<dbReference type="Proteomes" id="UP000431901">
    <property type="component" value="Unassembled WGS sequence"/>
</dbReference>
<organism evidence="1 2">
    <name type="scientific">Actinomadura rayongensis</name>
    <dbReference type="NCBI Taxonomy" id="1429076"/>
    <lineage>
        <taxon>Bacteria</taxon>
        <taxon>Bacillati</taxon>
        <taxon>Actinomycetota</taxon>
        <taxon>Actinomycetes</taxon>
        <taxon>Streptosporangiales</taxon>
        <taxon>Thermomonosporaceae</taxon>
        <taxon>Actinomadura</taxon>
    </lineage>
</organism>
<name>A0A6I4W8F4_9ACTN</name>
<dbReference type="SUPFAM" id="SSF55961">
    <property type="entry name" value="Bet v1-like"/>
    <property type="match status" value="2"/>
</dbReference>
<dbReference type="CDD" id="cd08861">
    <property type="entry name" value="OtcD1_ARO-CYC_like"/>
    <property type="match status" value="2"/>
</dbReference>
<dbReference type="InterPro" id="IPR019587">
    <property type="entry name" value="Polyketide_cyclase/dehydratase"/>
</dbReference>
<dbReference type="Pfam" id="PF10604">
    <property type="entry name" value="Polyketide_cyc2"/>
    <property type="match status" value="2"/>
</dbReference>
<protein>
    <submittedName>
        <fullName evidence="1">Cyclase</fullName>
    </submittedName>
</protein>
<reference evidence="1 2" key="1">
    <citation type="submission" date="2019-12" db="EMBL/GenBank/DDBJ databases">
        <title>Nocardia macrotermitis sp. nov. and Nocardia aurantia sp. nov., isolated from the gut of the fungus growing-termite Macrotermes natalensis.</title>
        <authorList>
            <person name="Christine B."/>
            <person name="Rene B."/>
        </authorList>
    </citation>
    <scope>NUCLEOTIDE SEQUENCE [LARGE SCALE GENOMIC DNA]</scope>
    <source>
        <strain evidence="1 2">DSM 102126</strain>
    </source>
</reference>
<dbReference type="AlphaFoldDB" id="A0A6I4W8F4"/>
<dbReference type="EMBL" id="WUTW01000001">
    <property type="protein sequence ID" value="MXQ63022.1"/>
    <property type="molecule type" value="Genomic_DNA"/>
</dbReference>
<dbReference type="OrthoDB" id="3419705at2"/>